<evidence type="ECO:0000256" key="6">
    <source>
        <dbReference type="ARBA" id="ARBA00022912"/>
    </source>
</evidence>
<evidence type="ECO:0000256" key="10">
    <source>
        <dbReference type="ARBA" id="ARBA00051722"/>
    </source>
</evidence>
<dbReference type="SMART" id="SM00060">
    <property type="entry name" value="FN3"/>
    <property type="match status" value="3"/>
</dbReference>
<dbReference type="InterPro" id="IPR013783">
    <property type="entry name" value="Ig-like_fold"/>
</dbReference>
<feature type="domain" description="Tyrosine specific protein phosphatases" evidence="14">
    <location>
        <begin position="964"/>
        <end position="1041"/>
    </location>
</feature>
<accession>A0A2T7P565</accession>
<dbReference type="PROSITE" id="PS50853">
    <property type="entry name" value="FN3"/>
    <property type="match status" value="2"/>
</dbReference>
<dbReference type="STRING" id="400727.A0A2T7P565"/>
<evidence type="ECO:0000256" key="5">
    <source>
        <dbReference type="ARBA" id="ARBA00022801"/>
    </source>
</evidence>
<dbReference type="GO" id="GO:0016020">
    <property type="term" value="C:membrane"/>
    <property type="evidence" value="ECO:0007669"/>
    <property type="project" value="UniProtKB-SubCell"/>
</dbReference>
<proteinExistence type="predicted"/>
<dbReference type="CDD" id="cd00063">
    <property type="entry name" value="FN3"/>
    <property type="match status" value="2"/>
</dbReference>
<evidence type="ECO:0000256" key="2">
    <source>
        <dbReference type="ARBA" id="ARBA00013064"/>
    </source>
</evidence>
<evidence type="ECO:0000256" key="9">
    <source>
        <dbReference type="ARBA" id="ARBA00023180"/>
    </source>
</evidence>
<protein>
    <recommendedName>
        <fullName evidence="2">protein-tyrosine-phosphatase</fullName>
        <ecNumber evidence="2">3.1.3.48</ecNumber>
    </recommendedName>
</protein>
<evidence type="ECO:0000259" key="15">
    <source>
        <dbReference type="PROSITE" id="PS50853"/>
    </source>
</evidence>
<dbReference type="EMBL" id="PZQS01000006">
    <property type="protein sequence ID" value="PVD28559.1"/>
    <property type="molecule type" value="Genomic_DNA"/>
</dbReference>
<feature type="transmembrane region" description="Helical" evidence="12">
    <location>
        <begin position="739"/>
        <end position="762"/>
    </location>
</feature>
<evidence type="ECO:0000256" key="11">
    <source>
        <dbReference type="SAM" id="MobiDB-lite"/>
    </source>
</evidence>
<reference evidence="16 17" key="1">
    <citation type="submission" date="2018-04" db="EMBL/GenBank/DDBJ databases">
        <title>The genome of golden apple snail Pomacea canaliculata provides insight into stress tolerance and invasive adaptation.</title>
        <authorList>
            <person name="Liu C."/>
            <person name="Liu B."/>
            <person name="Ren Y."/>
            <person name="Zhang Y."/>
            <person name="Wang H."/>
            <person name="Li S."/>
            <person name="Jiang F."/>
            <person name="Yin L."/>
            <person name="Zhang G."/>
            <person name="Qian W."/>
            <person name="Fan W."/>
        </authorList>
    </citation>
    <scope>NUCLEOTIDE SEQUENCE [LARGE SCALE GENOMIC DNA]</scope>
    <source>
        <strain evidence="16">SZHN2017</strain>
        <tissue evidence="16">Muscle</tissue>
    </source>
</reference>
<dbReference type="EC" id="3.1.3.48" evidence="2"/>
<evidence type="ECO:0000256" key="3">
    <source>
        <dbReference type="ARBA" id="ARBA00022692"/>
    </source>
</evidence>
<sequence length="1100" mass="121672">MHKFFFYISMVVAWRIDERRPGHALVSSYALVCITASSTISSTSTEAPSPTTAAITTTPPPAVPGQNCSGLNKDSCVANAFCNSSTICQCNETFYSLNNACVPSDYPSVRRYVLTDIQHTVFVLEIPPGTVKEPAMPGPLSASVYLGPNVNLTFTKSVGGVAFYIVTVTQRESGRQWTKNISSQSDPVRVELANQTAGAYYNVTIIAYSGGISSDTRTATYRVEVDVAGGVTELNVTQSGSRWVHVKWRPPTNPNGEILGYTVTVARSNNSTCVSGVAVLCSNCSELTLKQNSTSLKMPDVSNCTKNDSKKQTYEELKSDMWQEVNVTSLSPYVTYQVTVVAVNEKGRGQESNKDFKTQSEAAENLVSLTVEEPGTVGQLNITWVPGEETGNTSYNVTWFEESSIGSGEFNIYKGGSILSGYTQNKYTIRGLLSYWKYLVSVRPSTEIGLSPEENHTVARTLDSAPGEVEIFNISQPSDSATYLQFTVSCPNEKERNGVILFFVVRASVPANETLGSVSVTNGCKQNYTFNAPVKAETNYTLEAFANTSKHEGISKTNKFYVAPRAPTLTVDPDFGGSLLKDASGVTQTSAVINICPCLVTDRSQGNITLAGLIVCKGNCETSTSSDPNHFRSGVMTWKQFKDKGYEGSYRPTPDDWHETQHVGSSRRKRSTLLSRSIRATLNPINFTLGDDVNCEQKDNSVYCNGPLPPGYTFAVKVFACTAGGCKQSDSVETTNTGAIVGGVLGAFAGVVLIVLIIFFVMRRRRRRPIKLQDFKVHLDLLHSDSNLRFQEEFEDIQERSPKGYSQDAATTDANKVKNRYVNILPYDHTRVKLTTADDDETSDFINANYIPGFSSPREYIATQGPMTGTVDDFWRMIWEQKSGVIVMLSDLQEKGRPKVDLYWPTEPNSPVQYGDIVVELKSTSTLNKYTIRDFIISMSQEKRKVLQFFIPGWEDYSANLDSDDVLEFIQAVRQQARTSRGPVTVHCSAGVGRTGTFIALDFLMQYVNDNDLGADVDIYNLVLNMRHNRPHMVQSEKQYIFIHDTLKVIIDKKIKSMQDDNNIYMNTGDDNIYANTNPAFEPEENLYMNTDTWKPTTSL</sequence>
<dbReference type="InterPro" id="IPR029021">
    <property type="entry name" value="Prot-tyrosine_phosphatase-like"/>
</dbReference>
<feature type="domain" description="Fibronectin type-III" evidence="15">
    <location>
        <begin position="365"/>
        <end position="464"/>
    </location>
</feature>
<dbReference type="SUPFAM" id="SSF52799">
    <property type="entry name" value="(Phosphotyrosine protein) phosphatases II"/>
    <property type="match status" value="1"/>
</dbReference>
<keyword evidence="7 12" id="KW-1133">Transmembrane helix</keyword>
<keyword evidence="6" id="KW-0904">Protein phosphatase</keyword>
<comment type="catalytic activity">
    <reaction evidence="10">
        <text>O-phospho-L-tyrosyl-[protein] + H2O = L-tyrosyl-[protein] + phosphate</text>
        <dbReference type="Rhea" id="RHEA:10684"/>
        <dbReference type="Rhea" id="RHEA-COMP:10136"/>
        <dbReference type="Rhea" id="RHEA-COMP:20101"/>
        <dbReference type="ChEBI" id="CHEBI:15377"/>
        <dbReference type="ChEBI" id="CHEBI:43474"/>
        <dbReference type="ChEBI" id="CHEBI:46858"/>
        <dbReference type="ChEBI" id="CHEBI:61978"/>
        <dbReference type="EC" id="3.1.3.48"/>
    </reaction>
</comment>
<keyword evidence="5" id="KW-0378">Hydrolase</keyword>
<keyword evidence="3 12" id="KW-0812">Transmembrane</keyword>
<dbReference type="InterPro" id="IPR050713">
    <property type="entry name" value="RTP_Phos/Ushers"/>
</dbReference>
<dbReference type="Gene3D" id="2.60.40.10">
    <property type="entry name" value="Immunoglobulins"/>
    <property type="match status" value="2"/>
</dbReference>
<dbReference type="PROSITE" id="PS50056">
    <property type="entry name" value="TYR_PHOSPHATASE_2"/>
    <property type="match status" value="1"/>
</dbReference>
<evidence type="ECO:0000259" key="14">
    <source>
        <dbReference type="PROSITE" id="PS50056"/>
    </source>
</evidence>
<dbReference type="PROSITE" id="PS00383">
    <property type="entry name" value="TYR_PHOSPHATASE_1"/>
    <property type="match status" value="1"/>
</dbReference>
<comment type="subcellular location">
    <subcellularLocation>
        <location evidence="1">Membrane</location>
        <topology evidence="1">Single-pass type I membrane protein</topology>
    </subcellularLocation>
</comment>
<keyword evidence="8 12" id="KW-0472">Membrane</keyword>
<dbReference type="Pfam" id="PF00102">
    <property type="entry name" value="Y_phosphatase"/>
    <property type="match status" value="1"/>
</dbReference>
<keyword evidence="4" id="KW-0732">Signal</keyword>
<dbReference type="PANTHER" id="PTHR46957">
    <property type="entry name" value="CYTOKINE RECEPTOR"/>
    <property type="match status" value="1"/>
</dbReference>
<comment type="caution">
    <text evidence="16">The sequence shown here is derived from an EMBL/GenBank/DDBJ whole genome shotgun (WGS) entry which is preliminary data.</text>
</comment>
<dbReference type="SUPFAM" id="SSF49265">
    <property type="entry name" value="Fibronectin type III"/>
    <property type="match status" value="2"/>
</dbReference>
<evidence type="ECO:0000256" key="12">
    <source>
        <dbReference type="SAM" id="Phobius"/>
    </source>
</evidence>
<dbReference type="InterPro" id="IPR000387">
    <property type="entry name" value="Tyr_Pase_dom"/>
</dbReference>
<dbReference type="AlphaFoldDB" id="A0A2T7P565"/>
<keyword evidence="9" id="KW-0325">Glycoprotein</keyword>
<dbReference type="Gene3D" id="3.90.190.10">
    <property type="entry name" value="Protein tyrosine phosphatase superfamily"/>
    <property type="match status" value="1"/>
</dbReference>
<evidence type="ECO:0000256" key="7">
    <source>
        <dbReference type="ARBA" id="ARBA00022989"/>
    </source>
</evidence>
<dbReference type="Proteomes" id="UP000245119">
    <property type="component" value="Linkage Group LG6"/>
</dbReference>
<keyword evidence="17" id="KW-1185">Reference proteome</keyword>
<dbReference type="PRINTS" id="PR00700">
    <property type="entry name" value="PRTYPHPHTASE"/>
</dbReference>
<dbReference type="InterPro" id="IPR003961">
    <property type="entry name" value="FN3_dom"/>
</dbReference>
<evidence type="ECO:0000259" key="13">
    <source>
        <dbReference type="PROSITE" id="PS50055"/>
    </source>
</evidence>
<dbReference type="PANTHER" id="PTHR46957:SF3">
    <property type="entry name" value="CYTOKINE RECEPTOR"/>
    <property type="match status" value="1"/>
</dbReference>
<dbReference type="SMART" id="SM00194">
    <property type="entry name" value="PTPc"/>
    <property type="match status" value="1"/>
</dbReference>
<dbReference type="SMART" id="SM00404">
    <property type="entry name" value="PTPc_motif"/>
    <property type="match status" value="1"/>
</dbReference>
<dbReference type="PROSITE" id="PS50055">
    <property type="entry name" value="TYR_PHOSPHATASE_PTP"/>
    <property type="match status" value="1"/>
</dbReference>
<dbReference type="InterPro" id="IPR036116">
    <property type="entry name" value="FN3_sf"/>
</dbReference>
<feature type="domain" description="Tyrosine-protein phosphatase" evidence="13">
    <location>
        <begin position="790"/>
        <end position="1050"/>
    </location>
</feature>
<feature type="domain" description="Fibronectin type-III" evidence="15">
    <location>
        <begin position="230"/>
        <end position="362"/>
    </location>
</feature>
<gene>
    <name evidence="16" type="ORF">C0Q70_11148</name>
</gene>
<dbReference type="FunFam" id="3.90.190.10:FF:000009">
    <property type="entry name" value="Receptor-type tyrosine-protein phosphatase beta"/>
    <property type="match status" value="1"/>
</dbReference>
<organism evidence="16 17">
    <name type="scientific">Pomacea canaliculata</name>
    <name type="common">Golden apple snail</name>
    <dbReference type="NCBI Taxonomy" id="400727"/>
    <lineage>
        <taxon>Eukaryota</taxon>
        <taxon>Metazoa</taxon>
        <taxon>Spiralia</taxon>
        <taxon>Lophotrochozoa</taxon>
        <taxon>Mollusca</taxon>
        <taxon>Gastropoda</taxon>
        <taxon>Caenogastropoda</taxon>
        <taxon>Architaenioglossa</taxon>
        <taxon>Ampullarioidea</taxon>
        <taxon>Ampullariidae</taxon>
        <taxon>Pomacea</taxon>
    </lineage>
</organism>
<evidence type="ECO:0000256" key="8">
    <source>
        <dbReference type="ARBA" id="ARBA00023136"/>
    </source>
</evidence>
<evidence type="ECO:0000256" key="4">
    <source>
        <dbReference type="ARBA" id="ARBA00022729"/>
    </source>
</evidence>
<dbReference type="OrthoDB" id="6129861at2759"/>
<evidence type="ECO:0000313" key="17">
    <source>
        <dbReference type="Proteomes" id="UP000245119"/>
    </source>
</evidence>
<evidence type="ECO:0000313" key="16">
    <source>
        <dbReference type="EMBL" id="PVD28559.1"/>
    </source>
</evidence>
<feature type="region of interest" description="Disordered" evidence="11">
    <location>
        <begin position="650"/>
        <end position="669"/>
    </location>
</feature>
<dbReference type="InterPro" id="IPR016130">
    <property type="entry name" value="Tyr_Pase_AS"/>
</dbReference>
<evidence type="ECO:0000256" key="1">
    <source>
        <dbReference type="ARBA" id="ARBA00004479"/>
    </source>
</evidence>
<dbReference type="Pfam" id="PF00041">
    <property type="entry name" value="fn3"/>
    <property type="match status" value="1"/>
</dbReference>
<name>A0A2T7P565_POMCA</name>
<dbReference type="GO" id="GO:0004725">
    <property type="term" value="F:protein tyrosine phosphatase activity"/>
    <property type="evidence" value="ECO:0007669"/>
    <property type="project" value="UniProtKB-EC"/>
</dbReference>
<dbReference type="InterPro" id="IPR003595">
    <property type="entry name" value="Tyr_Pase_cat"/>
</dbReference>
<dbReference type="InterPro" id="IPR000242">
    <property type="entry name" value="PTP_cat"/>
</dbReference>